<feature type="coiled-coil region" evidence="4">
    <location>
        <begin position="25"/>
        <end position="52"/>
    </location>
</feature>
<feature type="domain" description="PDZ" evidence="6">
    <location>
        <begin position="147"/>
        <end position="226"/>
    </location>
</feature>
<evidence type="ECO:0000256" key="1">
    <source>
        <dbReference type="ARBA" id="ARBA00005256"/>
    </source>
</evidence>
<dbReference type="AlphaFoldDB" id="A0A4S3JNG4"/>
<dbReference type="InterPro" id="IPR036034">
    <property type="entry name" value="PDZ_sf"/>
</dbReference>
<dbReference type="PANTHER" id="PTHR12651">
    <property type="entry name" value="26S PROTEASOME NON-ATPASE REGULATORY SUBUNIT 9"/>
    <property type="match status" value="1"/>
</dbReference>
<feature type="region of interest" description="Disordered" evidence="5">
    <location>
        <begin position="1"/>
        <end position="24"/>
    </location>
</feature>
<gene>
    <name evidence="7" type="ORF">EYZ11_003341</name>
</gene>
<dbReference type="Pfam" id="PF18265">
    <property type="entry name" value="Nas2_N"/>
    <property type="match status" value="2"/>
</dbReference>
<evidence type="ECO:0000256" key="5">
    <source>
        <dbReference type="SAM" id="MobiDB-lite"/>
    </source>
</evidence>
<reference evidence="7 8" key="1">
    <citation type="submission" date="2019-03" db="EMBL/GenBank/DDBJ databases">
        <title>The genome sequence of a newly discovered highly antifungal drug resistant Aspergillus species, Aspergillus tanneri NIH 1004.</title>
        <authorList>
            <person name="Mounaud S."/>
            <person name="Singh I."/>
            <person name="Joardar V."/>
            <person name="Pakala S."/>
            <person name="Pakala S."/>
            <person name="Venepally P."/>
            <person name="Hoover J."/>
            <person name="Nierman W."/>
            <person name="Chung J."/>
            <person name="Losada L."/>
        </authorList>
    </citation>
    <scope>NUCLEOTIDE SEQUENCE [LARGE SCALE GENOMIC DNA]</scope>
    <source>
        <strain evidence="7 8">NIH1004</strain>
    </source>
</reference>
<keyword evidence="2" id="KW-0143">Chaperone</keyword>
<keyword evidence="4" id="KW-0175">Coiled coil</keyword>
<dbReference type="Gene3D" id="2.30.42.10">
    <property type="match status" value="1"/>
</dbReference>
<dbReference type="GO" id="GO:0070682">
    <property type="term" value="P:proteasome regulatory particle assembly"/>
    <property type="evidence" value="ECO:0007669"/>
    <property type="project" value="InterPro"/>
</dbReference>
<evidence type="ECO:0000313" key="8">
    <source>
        <dbReference type="Proteomes" id="UP000308092"/>
    </source>
</evidence>
<dbReference type="SUPFAM" id="SSF50156">
    <property type="entry name" value="PDZ domain-like"/>
    <property type="match status" value="1"/>
</dbReference>
<evidence type="ECO:0000256" key="3">
    <source>
        <dbReference type="ARBA" id="ARBA00068021"/>
    </source>
</evidence>
<dbReference type="Pfam" id="PF17820">
    <property type="entry name" value="PDZ_6"/>
    <property type="match status" value="1"/>
</dbReference>
<dbReference type="InterPro" id="IPR041489">
    <property type="entry name" value="PDZ_6"/>
</dbReference>
<dbReference type="STRING" id="1220188.A0A4S3JNG4"/>
<dbReference type="GO" id="GO:0005737">
    <property type="term" value="C:cytoplasm"/>
    <property type="evidence" value="ECO:0007669"/>
    <property type="project" value="TreeGrafter"/>
</dbReference>
<dbReference type="Gene3D" id="6.10.140.1710">
    <property type="match status" value="1"/>
</dbReference>
<evidence type="ECO:0000313" key="7">
    <source>
        <dbReference type="EMBL" id="THC97176.1"/>
    </source>
</evidence>
<proteinExistence type="inferred from homology"/>
<protein>
    <recommendedName>
        <fullName evidence="3">Probable 26S proteasome regulatory subunit p27</fullName>
    </recommendedName>
</protein>
<name>A0A4S3JNG4_9EURO</name>
<evidence type="ECO:0000256" key="4">
    <source>
        <dbReference type="SAM" id="Coils"/>
    </source>
</evidence>
<accession>A0A4S3JNG4</accession>
<comment type="caution">
    <text evidence="7">The sequence shown here is derived from an EMBL/GenBank/DDBJ whole genome shotgun (WGS) entry which is preliminary data.</text>
</comment>
<dbReference type="PANTHER" id="PTHR12651:SF1">
    <property type="entry name" value="26S PROTEASOME NON-ATPASE REGULATORY SUBUNIT 9"/>
    <property type="match status" value="1"/>
</dbReference>
<dbReference type="FunFam" id="2.30.42.10:FF:000107">
    <property type="entry name" value="26S proteasome non-ATPase regulatory subunit 9"/>
    <property type="match status" value="1"/>
</dbReference>
<dbReference type="SMART" id="SM00228">
    <property type="entry name" value="PDZ"/>
    <property type="match status" value="1"/>
</dbReference>
<dbReference type="InterPro" id="IPR001478">
    <property type="entry name" value="PDZ"/>
</dbReference>
<evidence type="ECO:0000259" key="6">
    <source>
        <dbReference type="SMART" id="SM00228"/>
    </source>
</evidence>
<evidence type="ECO:0000256" key="2">
    <source>
        <dbReference type="ARBA" id="ARBA00023186"/>
    </source>
</evidence>
<dbReference type="InterPro" id="IPR035269">
    <property type="entry name" value="PSMD9"/>
</dbReference>
<dbReference type="InterPro" id="IPR040815">
    <property type="entry name" value="Nas2_N"/>
</dbReference>
<dbReference type="VEuPathDB" id="FungiDB:EYZ11_003341"/>
<organism evidence="7 8">
    <name type="scientific">Aspergillus tanneri</name>
    <dbReference type="NCBI Taxonomy" id="1220188"/>
    <lineage>
        <taxon>Eukaryota</taxon>
        <taxon>Fungi</taxon>
        <taxon>Dikarya</taxon>
        <taxon>Ascomycota</taxon>
        <taxon>Pezizomycotina</taxon>
        <taxon>Eurotiomycetes</taxon>
        <taxon>Eurotiomycetidae</taxon>
        <taxon>Eurotiales</taxon>
        <taxon>Aspergillaceae</taxon>
        <taxon>Aspergillus</taxon>
        <taxon>Aspergillus subgen. Circumdati</taxon>
    </lineage>
</organism>
<dbReference type="Proteomes" id="UP000308092">
    <property type="component" value="Unassembled WGS sequence"/>
</dbReference>
<keyword evidence="8" id="KW-1185">Reference proteome</keyword>
<comment type="similarity">
    <text evidence="1">Belongs to the proteasome subunit p27 family.</text>
</comment>
<sequence>MGIPMDDNIHAPTVSSGPTSGEAPRDLATLSLVDLMQEKERIEEELSALSSVLSSHGVNMNTSLTTFDGYPRDDIDVAQSKILALAPLYMLSSTSVRTIRSKIIRLRNDHKEAMTHLEKKVHDHFTNLHRAQIITSPPETPNEGTVAQAGLSDNSVSNARGHGLPFATVNSVVSASPADQAGLKTGDTICNFGNVNWMNHERLTKVADLVQQNEGRTLTVKVIRKDELGGSAELDLQLTPRRNWGGRGLLGCHLVPL</sequence>
<dbReference type="EMBL" id="SOSA01000084">
    <property type="protein sequence ID" value="THC97176.1"/>
    <property type="molecule type" value="Genomic_DNA"/>
</dbReference>
<dbReference type="GO" id="GO:0005634">
    <property type="term" value="C:nucleus"/>
    <property type="evidence" value="ECO:0007669"/>
    <property type="project" value="TreeGrafter"/>
</dbReference>